<keyword evidence="2" id="KW-0560">Oxidoreductase</keyword>
<proteinExistence type="inferred from homology"/>
<dbReference type="PROSITE" id="PS51257">
    <property type="entry name" value="PROKAR_LIPOPROTEIN"/>
    <property type="match status" value="1"/>
</dbReference>
<evidence type="ECO:0000256" key="1">
    <source>
        <dbReference type="ARBA" id="ARBA00006484"/>
    </source>
</evidence>
<keyword evidence="4" id="KW-1185">Reference proteome</keyword>
<reference evidence="3" key="1">
    <citation type="journal article" date="2014" name="Int. J. Syst. Evol. Microbiol.">
        <title>Complete genome sequence of Corynebacterium casei LMG S-19264T (=DSM 44701T), isolated from a smear-ripened cheese.</title>
        <authorList>
            <consortium name="US DOE Joint Genome Institute (JGI-PGF)"/>
            <person name="Walter F."/>
            <person name="Albersmeier A."/>
            <person name="Kalinowski J."/>
            <person name="Ruckert C."/>
        </authorList>
    </citation>
    <scope>NUCLEOTIDE SEQUENCE</scope>
    <source>
        <strain evidence="3">CGMCC 1.12921</strain>
    </source>
</reference>
<evidence type="ECO:0000313" key="3">
    <source>
        <dbReference type="EMBL" id="GGC96534.1"/>
    </source>
</evidence>
<evidence type="ECO:0000313" key="4">
    <source>
        <dbReference type="Proteomes" id="UP000613582"/>
    </source>
</evidence>
<dbReference type="AlphaFoldDB" id="A0A8J2Y4L1"/>
<dbReference type="NCBIfam" id="NF005473">
    <property type="entry name" value="PRK07069.1"/>
    <property type="match status" value="1"/>
</dbReference>
<comment type="caution">
    <text evidence="3">The sequence shown here is derived from an EMBL/GenBank/DDBJ whole genome shotgun (WGS) entry which is preliminary data.</text>
</comment>
<dbReference type="Pfam" id="PF13561">
    <property type="entry name" value="adh_short_C2"/>
    <property type="match status" value="1"/>
</dbReference>
<dbReference type="InterPro" id="IPR020904">
    <property type="entry name" value="Sc_DH/Rdtase_CS"/>
</dbReference>
<dbReference type="PROSITE" id="PS00061">
    <property type="entry name" value="ADH_SHORT"/>
    <property type="match status" value="1"/>
</dbReference>
<dbReference type="Gene3D" id="3.40.50.720">
    <property type="entry name" value="NAD(P)-binding Rossmann-like Domain"/>
    <property type="match status" value="1"/>
</dbReference>
<dbReference type="PRINTS" id="PR00080">
    <property type="entry name" value="SDRFAMILY"/>
</dbReference>
<dbReference type="InterPro" id="IPR002347">
    <property type="entry name" value="SDR_fam"/>
</dbReference>
<protein>
    <submittedName>
        <fullName evidence="3">Short-chain dehydrogenase</fullName>
    </submittedName>
</protein>
<dbReference type="PANTHER" id="PTHR43639:SF1">
    <property type="entry name" value="SHORT-CHAIN DEHYDROGENASE_REDUCTASE FAMILY PROTEIN"/>
    <property type="match status" value="1"/>
</dbReference>
<dbReference type="FunFam" id="3.40.50.720:FF:000084">
    <property type="entry name" value="Short-chain dehydrogenase reductase"/>
    <property type="match status" value="1"/>
</dbReference>
<dbReference type="PRINTS" id="PR00081">
    <property type="entry name" value="GDHRDH"/>
</dbReference>
<gene>
    <name evidence="3" type="ORF">GCM10011342_01700</name>
</gene>
<reference evidence="3" key="2">
    <citation type="submission" date="2020-09" db="EMBL/GenBank/DDBJ databases">
        <authorList>
            <person name="Sun Q."/>
            <person name="Zhou Y."/>
        </authorList>
    </citation>
    <scope>NUCLEOTIDE SEQUENCE</scope>
    <source>
        <strain evidence="3">CGMCC 1.12921</strain>
    </source>
</reference>
<dbReference type="EMBL" id="BMGH01000001">
    <property type="protein sequence ID" value="GGC96534.1"/>
    <property type="molecule type" value="Genomic_DNA"/>
</dbReference>
<comment type="similarity">
    <text evidence="1">Belongs to the short-chain dehydrogenases/reductases (SDR) family.</text>
</comment>
<sequence>MGRLDGKKAFITGAAQGLGACFARMFAAEGARVALTDLQGDKVAQTAGAINADFPGAAVAFAHDVTDHDQWTSVLEQANEAMRGISVLVNNAGIGTMANIEAETWEGYRKVMDIDLDSIFIGTRAALPYLKKNSPASIINISSVAGLMADANLLSYNVAKAGVAMMSKSVALHCAKAGYGITCNSVHPVFTRTPIIDPIVQMGGGGEEGEAKLSRGIPMKRLGEPEEVGHMVVYLASDEAKFVTGSEFRIDGGMTAGRVGK</sequence>
<dbReference type="PANTHER" id="PTHR43639">
    <property type="entry name" value="OXIDOREDUCTASE, SHORT-CHAIN DEHYDROGENASE/REDUCTASE FAMILY (AFU_ORTHOLOGUE AFUA_5G02870)"/>
    <property type="match status" value="1"/>
</dbReference>
<dbReference type="GO" id="GO:0016491">
    <property type="term" value="F:oxidoreductase activity"/>
    <property type="evidence" value="ECO:0007669"/>
    <property type="project" value="UniProtKB-KW"/>
</dbReference>
<organism evidence="3 4">
    <name type="scientific">Aquisalinus flavus</name>
    <dbReference type="NCBI Taxonomy" id="1526572"/>
    <lineage>
        <taxon>Bacteria</taxon>
        <taxon>Pseudomonadati</taxon>
        <taxon>Pseudomonadota</taxon>
        <taxon>Alphaproteobacteria</taxon>
        <taxon>Parvularculales</taxon>
        <taxon>Parvularculaceae</taxon>
        <taxon>Aquisalinus</taxon>
    </lineage>
</organism>
<dbReference type="SUPFAM" id="SSF51735">
    <property type="entry name" value="NAD(P)-binding Rossmann-fold domains"/>
    <property type="match status" value="1"/>
</dbReference>
<evidence type="ECO:0000256" key="2">
    <source>
        <dbReference type="ARBA" id="ARBA00023002"/>
    </source>
</evidence>
<accession>A0A8J2Y4L1</accession>
<name>A0A8J2Y4L1_9PROT</name>
<dbReference type="InterPro" id="IPR036291">
    <property type="entry name" value="NAD(P)-bd_dom_sf"/>
</dbReference>
<dbReference type="Proteomes" id="UP000613582">
    <property type="component" value="Unassembled WGS sequence"/>
</dbReference>